<protein>
    <submittedName>
        <fullName evidence="2">Uncharacterized protein</fullName>
    </submittedName>
</protein>
<feature type="non-terminal residue" evidence="2">
    <location>
        <position position="1"/>
    </location>
</feature>
<name>A0A0P9EVM6_9CHLR</name>
<dbReference type="EMBL" id="LJCR01002679">
    <property type="protein sequence ID" value="KPV48407.1"/>
    <property type="molecule type" value="Genomic_DNA"/>
</dbReference>
<feature type="compositionally biased region" description="Low complexity" evidence="1">
    <location>
        <begin position="32"/>
        <end position="41"/>
    </location>
</feature>
<dbReference type="AlphaFoldDB" id="A0A0P9EVM6"/>
<reference evidence="2 3" key="1">
    <citation type="submission" date="2015-09" db="EMBL/GenBank/DDBJ databases">
        <title>Draft genome sequence of Kouleothrix aurantiaca JCM 19913.</title>
        <authorList>
            <person name="Hemp J."/>
        </authorList>
    </citation>
    <scope>NUCLEOTIDE SEQUENCE [LARGE SCALE GENOMIC DNA]</scope>
    <source>
        <strain evidence="2 3">COM-B</strain>
    </source>
</reference>
<keyword evidence="3" id="KW-1185">Reference proteome</keyword>
<organism evidence="2 3">
    <name type="scientific">Kouleothrix aurantiaca</name>
    <dbReference type="NCBI Taxonomy" id="186479"/>
    <lineage>
        <taxon>Bacteria</taxon>
        <taxon>Bacillati</taxon>
        <taxon>Chloroflexota</taxon>
        <taxon>Chloroflexia</taxon>
        <taxon>Chloroflexales</taxon>
        <taxon>Roseiflexineae</taxon>
        <taxon>Roseiflexaceae</taxon>
        <taxon>Kouleothrix</taxon>
    </lineage>
</organism>
<dbReference type="Proteomes" id="UP000050509">
    <property type="component" value="Unassembled WGS sequence"/>
</dbReference>
<gene>
    <name evidence="2" type="ORF">SE17_38240</name>
</gene>
<evidence type="ECO:0000313" key="3">
    <source>
        <dbReference type="Proteomes" id="UP000050509"/>
    </source>
</evidence>
<evidence type="ECO:0000313" key="2">
    <source>
        <dbReference type="EMBL" id="KPV48407.1"/>
    </source>
</evidence>
<comment type="caution">
    <text evidence="2">The sequence shown here is derived from an EMBL/GenBank/DDBJ whole genome shotgun (WGS) entry which is preliminary data.</text>
</comment>
<feature type="region of interest" description="Disordered" evidence="1">
    <location>
        <begin position="26"/>
        <end position="57"/>
    </location>
</feature>
<proteinExistence type="predicted"/>
<accession>A0A0P9EVM6</accession>
<evidence type="ECO:0000256" key="1">
    <source>
        <dbReference type="SAM" id="MobiDB-lite"/>
    </source>
</evidence>
<sequence>GVLVLAALAATMYALNRSWGSFPRDARYQPRSGPSAPGASSLQPNAPTPADDAPESLVPILNPLVRRSAAQALARGGTATRYIVQQGDELFFDFRQIDDPAKRRQAYEMMRGLNNGQDIDFRATVQLIGELFGK</sequence>